<feature type="region of interest" description="Disordered" evidence="1">
    <location>
        <begin position="25"/>
        <end position="54"/>
    </location>
</feature>
<protein>
    <recommendedName>
        <fullName evidence="3">DZANK-type domain-containing protein</fullName>
    </recommendedName>
</protein>
<reference evidence="4 5" key="1">
    <citation type="journal article" date="2019" name="Int. J. Syst. Evol. Microbiol.">
        <title>The Global Catalogue of Microorganisms (GCM) 10K type strain sequencing project: providing services to taxonomists for standard genome sequencing and annotation.</title>
        <authorList>
            <consortium name="The Broad Institute Genomics Platform"/>
            <consortium name="The Broad Institute Genome Sequencing Center for Infectious Disease"/>
            <person name="Wu L."/>
            <person name="Ma J."/>
        </authorList>
    </citation>
    <scope>NUCLEOTIDE SEQUENCE [LARGE SCALE GENOMIC DNA]</scope>
    <source>
        <strain evidence="4 5">JCM 16331</strain>
    </source>
</reference>
<name>A0A830GET4_9EURY</name>
<dbReference type="Pfam" id="PF12773">
    <property type="entry name" value="DZR"/>
    <property type="match status" value="1"/>
</dbReference>
<feature type="domain" description="DZANK-type" evidence="3">
    <location>
        <begin position="4"/>
        <end position="72"/>
    </location>
</feature>
<dbReference type="RefSeq" id="WP_188880054.1">
    <property type="nucleotide sequence ID" value="NZ_BMOQ01000011.1"/>
</dbReference>
<feature type="transmembrane region" description="Helical" evidence="2">
    <location>
        <begin position="118"/>
        <end position="139"/>
    </location>
</feature>
<keyword evidence="2" id="KW-1133">Transmembrane helix</keyword>
<evidence type="ECO:0000256" key="2">
    <source>
        <dbReference type="SAM" id="Phobius"/>
    </source>
</evidence>
<sequence>MPYCSNCGTEHELNDSFCAECGADLTGPDEAESEPEPGGELETEESTAKETGPCEKCDSKISVEADKCPQCGYEPAAHGILGSIGIGLAAGASILLGGLILIIWIVVIGSSLSITDGLIATGFFGFILLLPLGILYATIQKEMKTPTGAKKDWREEILGGE</sequence>
<evidence type="ECO:0000313" key="5">
    <source>
        <dbReference type="Proteomes" id="UP000608850"/>
    </source>
</evidence>
<keyword evidence="2" id="KW-0812">Transmembrane</keyword>
<organism evidence="4 5">
    <name type="scientific">Halarchaeum nitratireducens</name>
    <dbReference type="NCBI Taxonomy" id="489913"/>
    <lineage>
        <taxon>Archaea</taxon>
        <taxon>Methanobacteriati</taxon>
        <taxon>Methanobacteriota</taxon>
        <taxon>Stenosarchaea group</taxon>
        <taxon>Halobacteria</taxon>
        <taxon>Halobacteriales</taxon>
        <taxon>Halobacteriaceae</taxon>
    </lineage>
</organism>
<dbReference type="Proteomes" id="UP000608850">
    <property type="component" value="Unassembled WGS sequence"/>
</dbReference>
<evidence type="ECO:0000259" key="3">
    <source>
        <dbReference type="Pfam" id="PF12773"/>
    </source>
</evidence>
<comment type="caution">
    <text evidence="4">The sequence shown here is derived from an EMBL/GenBank/DDBJ whole genome shotgun (WGS) entry which is preliminary data.</text>
</comment>
<dbReference type="AlphaFoldDB" id="A0A830GET4"/>
<feature type="compositionally biased region" description="Acidic residues" evidence="1">
    <location>
        <begin position="27"/>
        <end position="45"/>
    </location>
</feature>
<evidence type="ECO:0000256" key="1">
    <source>
        <dbReference type="SAM" id="MobiDB-lite"/>
    </source>
</evidence>
<evidence type="ECO:0000313" key="4">
    <source>
        <dbReference type="EMBL" id="GGN26158.1"/>
    </source>
</evidence>
<keyword evidence="5" id="KW-1185">Reference proteome</keyword>
<dbReference type="OrthoDB" id="200004at2157"/>
<gene>
    <name evidence="4" type="ORF">GCM10009021_30470</name>
</gene>
<accession>A0A830GET4</accession>
<dbReference type="EMBL" id="BMOQ01000011">
    <property type="protein sequence ID" value="GGN26158.1"/>
    <property type="molecule type" value="Genomic_DNA"/>
</dbReference>
<keyword evidence="2" id="KW-0472">Membrane</keyword>
<proteinExistence type="predicted"/>
<dbReference type="InterPro" id="IPR025874">
    <property type="entry name" value="DZR"/>
</dbReference>
<feature type="transmembrane region" description="Helical" evidence="2">
    <location>
        <begin position="88"/>
        <end position="112"/>
    </location>
</feature>